<evidence type="ECO:0000313" key="6">
    <source>
        <dbReference type="Proteomes" id="UP000824049"/>
    </source>
</evidence>
<evidence type="ECO:0000256" key="1">
    <source>
        <dbReference type="ARBA" id="ARBA00010443"/>
    </source>
</evidence>
<comment type="similarity">
    <text evidence="1">Belongs to the bacterial/plant glucose-1-phosphate adenylyltransferase family.</text>
</comment>
<dbReference type="NCBIfam" id="TIGR02092">
    <property type="entry name" value="glgD"/>
    <property type="match status" value="1"/>
</dbReference>
<sequence length="382" mass="42747">MVRSNTNALGIIFPNIYDKLVSELTNERLMASIPFGSRYRMIDFLLSSMVNCGIDNISILVRENYFSLTDHLGSGREWDLARKNGGLNIFPPFAQKSMSVYGGRIEAMAGILGFLRAQKEKYVVMSDTNIAMNFDFNAMINAHVASGADITVAYKKEEIPADTAAMREDSSKGTYYTYDIDEEGRINGLHINSNKSGVQNYGMNVYVMERELLIDTINTAFISGGIYFERDILLPHLEDMKICGYEYTGYTARILSLKGYFDENMKLLDDDNLDALFSGHSIYTKIRDDNPTRYIGDAKASNVMIADGCVIEGEVENSILFRGVKVGKGAKVKNCILMQDTIVEDGADIEYVITDKKVHITEDKHLNGTDSFPVFVAKRQTV</sequence>
<dbReference type="SUPFAM" id="SSF51161">
    <property type="entry name" value="Trimeric LpxA-like enzymes"/>
    <property type="match status" value="1"/>
</dbReference>
<keyword evidence="5" id="KW-0808">Transferase</keyword>
<accession>A0A9D2EL38</accession>
<feature type="domain" description="Nucleotidyl transferase" evidence="3">
    <location>
        <begin position="23"/>
        <end position="155"/>
    </location>
</feature>
<dbReference type="Pfam" id="PF24894">
    <property type="entry name" value="Hexapep_GlmU"/>
    <property type="match status" value="1"/>
</dbReference>
<dbReference type="Gene3D" id="3.90.550.10">
    <property type="entry name" value="Spore Coat Polysaccharide Biosynthesis Protein SpsA, Chain A"/>
    <property type="match status" value="1"/>
</dbReference>
<dbReference type="InterPro" id="IPR056818">
    <property type="entry name" value="GlmU/GlgC-like_hexapep"/>
</dbReference>
<evidence type="ECO:0000313" key="5">
    <source>
        <dbReference type="EMBL" id="HIZ39370.1"/>
    </source>
</evidence>
<gene>
    <name evidence="5" type="primary">glgD</name>
    <name evidence="5" type="ORF">H9968_05490</name>
</gene>
<reference evidence="5" key="2">
    <citation type="submission" date="2021-04" db="EMBL/GenBank/DDBJ databases">
        <authorList>
            <person name="Gilroy R."/>
        </authorList>
    </citation>
    <scope>NUCLEOTIDE SEQUENCE</scope>
    <source>
        <strain evidence="5">CHK179-28034</strain>
    </source>
</reference>
<organism evidence="5 6">
    <name type="scientific">Candidatus Anaerobutyricum stercoris</name>
    <dbReference type="NCBI Taxonomy" id="2838457"/>
    <lineage>
        <taxon>Bacteria</taxon>
        <taxon>Bacillati</taxon>
        <taxon>Bacillota</taxon>
        <taxon>Clostridia</taxon>
        <taxon>Lachnospirales</taxon>
        <taxon>Lachnospiraceae</taxon>
        <taxon>Anaerobutyricum</taxon>
    </lineage>
</organism>
<dbReference type="EC" id="2.7.7.27" evidence="5"/>
<dbReference type="Pfam" id="PF00483">
    <property type="entry name" value="NTP_transferase"/>
    <property type="match status" value="1"/>
</dbReference>
<dbReference type="GO" id="GO:0008878">
    <property type="term" value="F:glucose-1-phosphate adenylyltransferase activity"/>
    <property type="evidence" value="ECO:0007669"/>
    <property type="project" value="UniProtKB-EC"/>
</dbReference>
<dbReference type="InterPro" id="IPR011831">
    <property type="entry name" value="ADP-Glc_PPase"/>
</dbReference>
<dbReference type="GO" id="GO:0005978">
    <property type="term" value="P:glycogen biosynthetic process"/>
    <property type="evidence" value="ECO:0007669"/>
    <property type="project" value="UniProtKB-KW"/>
</dbReference>
<dbReference type="InterPro" id="IPR011832">
    <property type="entry name" value="GlgDAde_trans"/>
</dbReference>
<dbReference type="InterPro" id="IPR005835">
    <property type="entry name" value="NTP_transferase_dom"/>
</dbReference>
<keyword evidence="5" id="KW-0548">Nucleotidyltransferase</keyword>
<keyword evidence="2" id="KW-0320">Glycogen biosynthesis</keyword>
<evidence type="ECO:0000256" key="2">
    <source>
        <dbReference type="ARBA" id="ARBA00023056"/>
    </source>
</evidence>
<reference evidence="5" key="1">
    <citation type="journal article" date="2021" name="PeerJ">
        <title>Extensive microbial diversity within the chicken gut microbiome revealed by metagenomics and culture.</title>
        <authorList>
            <person name="Gilroy R."/>
            <person name="Ravi A."/>
            <person name="Getino M."/>
            <person name="Pursley I."/>
            <person name="Horton D.L."/>
            <person name="Alikhan N.F."/>
            <person name="Baker D."/>
            <person name="Gharbi K."/>
            <person name="Hall N."/>
            <person name="Watson M."/>
            <person name="Adriaenssens E.M."/>
            <person name="Foster-Nyarko E."/>
            <person name="Jarju S."/>
            <person name="Secka A."/>
            <person name="Antonio M."/>
            <person name="Oren A."/>
            <person name="Chaudhuri R.R."/>
            <person name="La Ragione R."/>
            <person name="Hildebrand F."/>
            <person name="Pallen M.J."/>
        </authorList>
    </citation>
    <scope>NUCLEOTIDE SEQUENCE</scope>
    <source>
        <strain evidence="5">CHK179-28034</strain>
    </source>
</reference>
<dbReference type="PANTHER" id="PTHR43523">
    <property type="entry name" value="GLUCOSE-1-PHOSPHATE ADENYLYLTRANSFERASE-RELATED"/>
    <property type="match status" value="1"/>
</dbReference>
<dbReference type="SUPFAM" id="SSF53448">
    <property type="entry name" value="Nucleotide-diphospho-sugar transferases"/>
    <property type="match status" value="1"/>
</dbReference>
<dbReference type="EMBL" id="DXBR01000050">
    <property type="protein sequence ID" value="HIZ39370.1"/>
    <property type="molecule type" value="Genomic_DNA"/>
</dbReference>
<name>A0A9D2EL38_9FIRM</name>
<feature type="domain" description="Glucose-1-phosphate adenylyltransferase/Bifunctional protein GlmU-like C-terminal hexapeptide" evidence="4">
    <location>
        <begin position="298"/>
        <end position="365"/>
    </location>
</feature>
<evidence type="ECO:0000259" key="3">
    <source>
        <dbReference type="Pfam" id="PF00483"/>
    </source>
</evidence>
<evidence type="ECO:0000259" key="4">
    <source>
        <dbReference type="Pfam" id="PF24894"/>
    </source>
</evidence>
<protein>
    <submittedName>
        <fullName evidence="5">Glucose-1-phosphate adenylyltransferase subunit GlgD</fullName>
        <ecNumber evidence="5">2.7.7.27</ecNumber>
    </submittedName>
</protein>
<dbReference type="AlphaFoldDB" id="A0A9D2EL38"/>
<dbReference type="Proteomes" id="UP000824049">
    <property type="component" value="Unassembled WGS sequence"/>
</dbReference>
<comment type="caution">
    <text evidence="5">The sequence shown here is derived from an EMBL/GenBank/DDBJ whole genome shotgun (WGS) entry which is preliminary data.</text>
</comment>
<dbReference type="CDD" id="cd04651">
    <property type="entry name" value="LbH_G1P_AT_C"/>
    <property type="match status" value="1"/>
</dbReference>
<dbReference type="InterPro" id="IPR011004">
    <property type="entry name" value="Trimer_LpxA-like_sf"/>
</dbReference>
<dbReference type="PANTHER" id="PTHR43523:SF6">
    <property type="entry name" value="GLYCOGEN BIOSYNTHESIS PROTEIN GLGD"/>
    <property type="match status" value="1"/>
</dbReference>
<dbReference type="CDD" id="cd02508">
    <property type="entry name" value="ADP_Glucose_PP"/>
    <property type="match status" value="1"/>
</dbReference>
<dbReference type="InterPro" id="IPR029044">
    <property type="entry name" value="Nucleotide-diphossugar_trans"/>
</dbReference>
<dbReference type="Gene3D" id="2.160.10.10">
    <property type="entry name" value="Hexapeptide repeat proteins"/>
    <property type="match status" value="1"/>
</dbReference>
<proteinExistence type="inferred from homology"/>